<comment type="caution">
    <text evidence="3">The sequence shown here is derived from an EMBL/GenBank/DDBJ whole genome shotgun (WGS) entry which is preliminary data.</text>
</comment>
<dbReference type="InterPro" id="IPR029061">
    <property type="entry name" value="THDP-binding"/>
</dbReference>
<dbReference type="SUPFAM" id="SSF52518">
    <property type="entry name" value="Thiamin diphosphate-binding fold (THDP-binding)"/>
    <property type="match status" value="1"/>
</dbReference>
<keyword evidence="1" id="KW-0560">Oxidoreductase</keyword>
<feature type="non-terminal residue" evidence="3">
    <location>
        <position position="128"/>
    </location>
</feature>
<dbReference type="Proteomes" id="UP000320212">
    <property type="component" value="Unassembled WGS sequence"/>
</dbReference>
<dbReference type="EMBL" id="VMTR01000474">
    <property type="protein sequence ID" value="TVT79876.1"/>
    <property type="molecule type" value="Genomic_DNA"/>
</dbReference>
<feature type="non-terminal residue" evidence="3">
    <location>
        <position position="1"/>
    </location>
</feature>
<accession>A0A558F2N2</accession>
<dbReference type="GO" id="GO:0044272">
    <property type="term" value="P:sulfur compound biosynthetic process"/>
    <property type="evidence" value="ECO:0007669"/>
    <property type="project" value="UniProtKB-ARBA"/>
</dbReference>
<dbReference type="PANTHER" id="PTHR43380">
    <property type="entry name" value="2-OXOISOVALERATE DEHYDROGENASE SUBUNIT ALPHA, MITOCHONDRIAL"/>
    <property type="match status" value="1"/>
</dbReference>
<dbReference type="GO" id="GO:0016624">
    <property type="term" value="F:oxidoreductase activity, acting on the aldehyde or oxo group of donors, disulfide as acceptor"/>
    <property type="evidence" value="ECO:0007669"/>
    <property type="project" value="InterPro"/>
</dbReference>
<dbReference type="RefSeq" id="WP_261372811.1">
    <property type="nucleotide sequence ID" value="NZ_VMTR01000474.1"/>
</dbReference>
<proteinExistence type="predicted"/>
<dbReference type="InterPro" id="IPR001017">
    <property type="entry name" value="DH_E1"/>
</dbReference>
<evidence type="ECO:0000256" key="1">
    <source>
        <dbReference type="ARBA" id="ARBA00023002"/>
    </source>
</evidence>
<name>A0A558F2N2_HALVO</name>
<dbReference type="PANTHER" id="PTHR43380:SF1">
    <property type="entry name" value="2-OXOISOVALERATE DEHYDROGENASE SUBUNIT ALPHA, MITOCHONDRIAL"/>
    <property type="match status" value="1"/>
</dbReference>
<gene>
    <name evidence="3" type="ORF">FQA18_20240</name>
</gene>
<dbReference type="InterPro" id="IPR050771">
    <property type="entry name" value="Alpha-ketoacid_DH_E1_comp"/>
</dbReference>
<evidence type="ECO:0000313" key="3">
    <source>
        <dbReference type="EMBL" id="TVT79876.1"/>
    </source>
</evidence>
<organism evidence="3 4">
    <name type="scientific">Haloferax volcanii</name>
    <name type="common">Halobacterium volcanii</name>
    <dbReference type="NCBI Taxonomy" id="2246"/>
    <lineage>
        <taxon>Archaea</taxon>
        <taxon>Methanobacteriati</taxon>
        <taxon>Methanobacteriota</taxon>
        <taxon>Stenosarchaea group</taxon>
        <taxon>Halobacteria</taxon>
        <taxon>Halobacteriales</taxon>
        <taxon>Haloferacaceae</taxon>
        <taxon>Haloferax</taxon>
    </lineage>
</organism>
<sequence>PLAVYSVTKAALDKAKNPGEGEGRPTLIEAVQYRFGAHTTADDPTVYRDDEEVEKWKAKDPIPRLEAFLRETGRIDDEAVEAIEEDVKGRVADAIEAAESDPRPDPSEMFNYAYAERTPEIQAQYEEF</sequence>
<protein>
    <submittedName>
        <fullName evidence="3">Pyruvate dehydrogenase (Acetyl-transferring) E1 component subunit alpha</fullName>
    </submittedName>
</protein>
<dbReference type="GO" id="GO:0009083">
    <property type="term" value="P:branched-chain amino acid catabolic process"/>
    <property type="evidence" value="ECO:0007669"/>
    <property type="project" value="TreeGrafter"/>
</dbReference>
<reference evidence="3 4" key="1">
    <citation type="submission" date="2019-07" db="EMBL/GenBank/DDBJ databases">
        <title>Draft genome sequence of Haloferax volcanii SS0101, isolated from salt farm in Samut Sakhon, Thailand.</title>
        <authorList>
            <person name="Wanthongcharoen S."/>
            <person name="Yamprayoonswat W."/>
            <person name="Ruangsuj P."/>
            <person name="Thongpramul N."/>
            <person name="Jumpathong W."/>
            <person name="Sittihan S."/>
            <person name="Kanjanavas P."/>
            <person name="Yasawong M."/>
        </authorList>
    </citation>
    <scope>NUCLEOTIDE SEQUENCE [LARGE SCALE GENOMIC DNA]</scope>
    <source>
        <strain evidence="3 4">SS0101</strain>
    </source>
</reference>
<dbReference type="Gene3D" id="3.40.50.970">
    <property type="match status" value="1"/>
</dbReference>
<evidence type="ECO:0000313" key="4">
    <source>
        <dbReference type="Proteomes" id="UP000320212"/>
    </source>
</evidence>
<feature type="domain" description="Dehydrogenase E1 component" evidence="2">
    <location>
        <begin position="1"/>
        <end position="106"/>
    </location>
</feature>
<evidence type="ECO:0000259" key="2">
    <source>
        <dbReference type="Pfam" id="PF00676"/>
    </source>
</evidence>
<dbReference type="AlphaFoldDB" id="A0A558F2N2"/>
<dbReference type="Pfam" id="PF00676">
    <property type="entry name" value="E1_dh"/>
    <property type="match status" value="1"/>
</dbReference>
<keyword evidence="3" id="KW-0670">Pyruvate</keyword>